<accession>A0A6G1MMM8</accession>
<protein>
    <submittedName>
        <fullName evidence="2">Uncharacterized protein</fullName>
    </submittedName>
</protein>
<dbReference type="Proteomes" id="UP000483672">
    <property type="component" value="Unassembled WGS sequence"/>
</dbReference>
<gene>
    <name evidence="2" type="ORF">TWF191_003903</name>
</gene>
<dbReference type="EMBL" id="WIPF01000002">
    <property type="protein sequence ID" value="KAF3231927.1"/>
    <property type="molecule type" value="Genomic_DNA"/>
</dbReference>
<evidence type="ECO:0000256" key="1">
    <source>
        <dbReference type="SAM" id="MobiDB-lite"/>
    </source>
</evidence>
<feature type="compositionally biased region" description="Polar residues" evidence="1">
    <location>
        <begin position="32"/>
        <end position="44"/>
    </location>
</feature>
<sequence>MTSQKRKADPSRDYGSKRLRINIIGGDDAQEENSISSEGQDSAESPTLWLARLFFPERPDAAEEERPPVSYIHDWIIYGSFADTEEQYVDPVEFFEGAPGKGTEYPTEISFDTPGIVVPEANTNDWPTL</sequence>
<evidence type="ECO:0000313" key="3">
    <source>
        <dbReference type="Proteomes" id="UP000483672"/>
    </source>
</evidence>
<evidence type="ECO:0000313" key="2">
    <source>
        <dbReference type="EMBL" id="KAF3231927.1"/>
    </source>
</evidence>
<feature type="compositionally biased region" description="Basic and acidic residues" evidence="1">
    <location>
        <begin position="1"/>
        <end position="16"/>
    </location>
</feature>
<name>A0A6G1MMM8_ORBOL</name>
<feature type="region of interest" description="Disordered" evidence="1">
    <location>
        <begin position="1"/>
        <end position="44"/>
    </location>
</feature>
<organism evidence="2 3">
    <name type="scientific">Orbilia oligospora</name>
    <name type="common">Nematode-trapping fungus</name>
    <name type="synonym">Arthrobotrys oligospora</name>
    <dbReference type="NCBI Taxonomy" id="2813651"/>
    <lineage>
        <taxon>Eukaryota</taxon>
        <taxon>Fungi</taxon>
        <taxon>Dikarya</taxon>
        <taxon>Ascomycota</taxon>
        <taxon>Pezizomycotina</taxon>
        <taxon>Orbiliomycetes</taxon>
        <taxon>Orbiliales</taxon>
        <taxon>Orbiliaceae</taxon>
        <taxon>Orbilia</taxon>
    </lineage>
</organism>
<comment type="caution">
    <text evidence="2">The sequence shown here is derived from an EMBL/GenBank/DDBJ whole genome shotgun (WGS) entry which is preliminary data.</text>
</comment>
<proteinExistence type="predicted"/>
<dbReference type="AlphaFoldDB" id="A0A6G1MMM8"/>
<reference evidence="2 3" key="1">
    <citation type="submission" date="2019-06" db="EMBL/GenBank/DDBJ databases">
        <authorList>
            <person name="Palmer J.M."/>
        </authorList>
    </citation>
    <scope>NUCLEOTIDE SEQUENCE [LARGE SCALE GENOMIC DNA]</scope>
    <source>
        <strain evidence="2 3">TWF191</strain>
    </source>
</reference>